<proteinExistence type="predicted"/>
<gene>
    <name evidence="4" type="ORF">CO661_07920</name>
    <name evidence="3" type="ORF">GHK48_27775</name>
</gene>
<dbReference type="AlphaFoldDB" id="A0A2A6M1Y5"/>
<reference evidence="4 5" key="2">
    <citation type="submission" date="2017-09" db="EMBL/GenBank/DDBJ databases">
        <title>Comparative genomics of rhizobia isolated from Phaseolus vulgaris in China.</title>
        <authorList>
            <person name="Tong W."/>
        </authorList>
    </citation>
    <scope>NUCLEOTIDE SEQUENCE [LARGE SCALE GENOMIC DNA]</scope>
    <source>
        <strain evidence="4 5">PCH1</strain>
    </source>
</reference>
<dbReference type="Pfam" id="PF13629">
    <property type="entry name" value="T2SS-T3SS_pil_N"/>
    <property type="match status" value="1"/>
</dbReference>
<evidence type="ECO:0000256" key="1">
    <source>
        <dbReference type="SAM" id="SignalP"/>
    </source>
</evidence>
<organism evidence="4 5">
    <name type="scientific">Rhizobium fredii</name>
    <name type="common">Sinorhizobium fredii</name>
    <dbReference type="NCBI Taxonomy" id="380"/>
    <lineage>
        <taxon>Bacteria</taxon>
        <taxon>Pseudomonadati</taxon>
        <taxon>Pseudomonadota</taxon>
        <taxon>Alphaproteobacteria</taxon>
        <taxon>Hyphomicrobiales</taxon>
        <taxon>Rhizobiaceae</taxon>
        <taxon>Sinorhizobium/Ensifer group</taxon>
        <taxon>Sinorhizobium</taxon>
    </lineage>
</organism>
<feature type="chain" id="PRO_5044065306" evidence="1">
    <location>
        <begin position="32"/>
        <end position="141"/>
    </location>
</feature>
<evidence type="ECO:0000313" key="6">
    <source>
        <dbReference type="Proteomes" id="UP000466694"/>
    </source>
</evidence>
<protein>
    <submittedName>
        <fullName evidence="4">Pilus assembly protein PilQ</fullName>
    </submittedName>
</protein>
<accession>A0A2A6M1Y5</accession>
<evidence type="ECO:0000313" key="5">
    <source>
        <dbReference type="Proteomes" id="UP000220353"/>
    </source>
</evidence>
<dbReference type="GeneID" id="48975119"/>
<dbReference type="RefSeq" id="WP_037398346.1">
    <property type="nucleotide sequence ID" value="NZ_BJNI01000055.1"/>
</dbReference>
<comment type="caution">
    <text evidence="4">The sequence shown here is derived from an EMBL/GenBank/DDBJ whole genome shotgun (WGS) entry which is preliminary data.</text>
</comment>
<name>A0A2A6M1Y5_RHIFR</name>
<evidence type="ECO:0000259" key="2">
    <source>
        <dbReference type="Pfam" id="PF13629"/>
    </source>
</evidence>
<feature type="signal peptide" evidence="1">
    <location>
        <begin position="1"/>
        <end position="31"/>
    </location>
</feature>
<sequence>MNTPLATKQVATLAFLAATLFGFFAAGRTDAAEQMMRVYMDHARVLKLDRPVSKVIIGNSDVADATVADSKTIVLTGRNFGTTNLVILDQDGNAIVDERILVSIDEGNTLRVYKQTTRTVFSCSPNCERHAERKATTSGSN</sequence>
<reference evidence="3 6" key="1">
    <citation type="journal article" date="2013" name="Genome Biol.">
        <title>Comparative genomics of the core and accessory genomes of 48 Sinorhizobium strains comprising five genospecies.</title>
        <authorList>
            <person name="Sugawara M."/>
            <person name="Epstein B."/>
            <person name="Badgley B.D."/>
            <person name="Unno T."/>
            <person name="Xu L."/>
            <person name="Reese J."/>
            <person name="Gyaneshwar P."/>
            <person name="Denny R."/>
            <person name="Mudge J."/>
            <person name="Bharti A.K."/>
            <person name="Farmer A.D."/>
            <person name="May G.D."/>
            <person name="Woodward J.E."/>
            <person name="Medigue C."/>
            <person name="Vallenet D."/>
            <person name="Lajus A."/>
            <person name="Rouy Z."/>
            <person name="Martinez-Vaz B."/>
            <person name="Tiffin P."/>
            <person name="Young N.D."/>
            <person name="Sadowsky M.J."/>
        </authorList>
    </citation>
    <scope>NUCLEOTIDE SEQUENCE [LARGE SCALE GENOMIC DNA]</scope>
    <source>
        <strain evidence="3 6">USDA205</strain>
    </source>
</reference>
<dbReference type="InterPro" id="IPR032789">
    <property type="entry name" value="T2SS-T3SS_pil_N"/>
</dbReference>
<feature type="domain" description="Pilus formation protein N-terminal" evidence="2">
    <location>
        <begin position="33"/>
        <end position="103"/>
    </location>
</feature>
<dbReference type="EMBL" id="NWTC01000005">
    <property type="protein sequence ID" value="PDT48399.1"/>
    <property type="molecule type" value="Genomic_DNA"/>
</dbReference>
<evidence type="ECO:0000313" key="3">
    <source>
        <dbReference type="EMBL" id="MQX11942.1"/>
    </source>
</evidence>
<keyword evidence="1" id="KW-0732">Signal</keyword>
<dbReference type="Proteomes" id="UP000220353">
    <property type="component" value="Unassembled WGS sequence"/>
</dbReference>
<dbReference type="Proteomes" id="UP000466694">
    <property type="component" value="Unassembled WGS sequence"/>
</dbReference>
<dbReference type="EMBL" id="WISZ01000205">
    <property type="protein sequence ID" value="MQX11942.1"/>
    <property type="molecule type" value="Genomic_DNA"/>
</dbReference>
<evidence type="ECO:0000313" key="4">
    <source>
        <dbReference type="EMBL" id="PDT48399.1"/>
    </source>
</evidence>
<reference evidence="3" key="3">
    <citation type="submission" date="2019-10" db="EMBL/GenBank/DDBJ databases">
        <authorList>
            <person name="Sugawara M."/>
            <person name="Epstein B."/>
            <person name="Badgley B."/>
            <person name="Unno T."/>
            <person name="Xu L."/>
            <person name="Reese J."/>
            <person name="Gyaneshwar P."/>
            <person name="Denny R."/>
            <person name="Mudege J."/>
            <person name="Bharti A."/>
            <person name="Farmer A."/>
            <person name="May G."/>
            <person name="Woodward J."/>
            <person name="Medigue C."/>
            <person name="Vallenet D."/>
            <person name="Lajus A."/>
            <person name="Rouy Z."/>
            <person name="Martinez-Vaz B."/>
            <person name="Tiffin P."/>
            <person name="Young N."/>
            <person name="Sadowsky M."/>
        </authorList>
    </citation>
    <scope>NUCLEOTIDE SEQUENCE</scope>
    <source>
        <strain evidence="3">USDA205</strain>
    </source>
</reference>